<reference evidence="11 12" key="1">
    <citation type="journal article" date="2023" name="bioRxiv">
        <title>Conserved and derived expression patterns and positive selection on dental genes reveal complex evolutionary context of ever-growing rodent molars.</title>
        <authorList>
            <person name="Calamari Z.T."/>
            <person name="Song A."/>
            <person name="Cohen E."/>
            <person name="Akter M."/>
            <person name="Roy R.D."/>
            <person name="Hallikas O."/>
            <person name="Christensen M.M."/>
            <person name="Li P."/>
            <person name="Marangoni P."/>
            <person name="Jernvall J."/>
            <person name="Klein O.D."/>
        </authorList>
    </citation>
    <scope>NUCLEOTIDE SEQUENCE [LARGE SCALE GENOMIC DNA]</scope>
    <source>
        <strain evidence="11">V071</strain>
    </source>
</reference>
<evidence type="ECO:0000256" key="2">
    <source>
        <dbReference type="ARBA" id="ARBA00004286"/>
    </source>
</evidence>
<evidence type="ECO:0000256" key="6">
    <source>
        <dbReference type="ARBA" id="ARBA00022853"/>
    </source>
</evidence>
<dbReference type="GO" id="GO:0032259">
    <property type="term" value="P:methylation"/>
    <property type="evidence" value="ECO:0007669"/>
    <property type="project" value="UniProtKB-KW"/>
</dbReference>
<dbReference type="InterPro" id="IPR007728">
    <property type="entry name" value="Pre-SET_dom"/>
</dbReference>
<evidence type="ECO:0000256" key="1">
    <source>
        <dbReference type="ARBA" id="ARBA00004123"/>
    </source>
</evidence>
<dbReference type="GO" id="GO:0045814">
    <property type="term" value="P:negative regulation of gene expression, epigenetic"/>
    <property type="evidence" value="ECO:0007669"/>
    <property type="project" value="UniProtKB-ARBA"/>
</dbReference>
<protein>
    <recommendedName>
        <fullName evidence="13">Histone-lysine N-methyltransferase SETDB2</fullName>
    </recommendedName>
</protein>
<accession>A0AAW0I349</accession>
<keyword evidence="4" id="KW-0808">Transferase</keyword>
<evidence type="ECO:0000313" key="11">
    <source>
        <dbReference type="EMBL" id="KAK7808788.1"/>
    </source>
</evidence>
<evidence type="ECO:0000259" key="10">
    <source>
        <dbReference type="PROSITE" id="PS50867"/>
    </source>
</evidence>
<name>A0AAW0I349_MYOGA</name>
<sequence length="574" mass="64884">MNVFKEQQAKAWARRCHPNPGRRMFHAFVDQSIGLIFIFEKTVSVVLLQLHSFGIDEDAVPVLLELRIDVFLLNLLTFILGDARTFWLELQDDGKVDFMFDKTQDVLQSLKKKIKDGSATNKEYVQAMILINEATLSNSSTKVYYESVTKINSQMKNVGVIWRSLNADPIPVTQAEQEHRSNAFPSTSCENFPEDCTILKKCACLQLTAKNAKACPLSPDGVYTGYNYKRLQRLIPTGIYECNLLCKCSRQLCQNRVVQHGPQVRLQVFKSEKKGWGVRCLDDIDRGTFVCIFSGRLLSRATPEKTNTDKNRREQQNNVENEFSKKRKIEVACSDCETQPSSPKTEQCSLKFSSDLRESGFVSSESTAPEDENGLKPAPEDLSSKAGAHEDLSSNQVGYSEDGQLMESDVIDITRSREDTSPEGRWKHIATLNDKKTEKVLEVPVKSREEESAASHSQLGFCDEELPNEGMKTLSPSLMRLSKEDVFLLDASKEGNVGRFLNVSIRHSCSPNLCVQNVFVETHDRNFPLVAFFTNRYVKARTELTWDYGYEAGTVPEKEILCQCGVNKCRKKII</sequence>
<dbReference type="Pfam" id="PF00856">
    <property type="entry name" value="SET"/>
    <property type="match status" value="1"/>
</dbReference>
<keyword evidence="3" id="KW-0158">Chromosome</keyword>
<keyword evidence="5" id="KW-0949">S-adenosyl-L-methionine</keyword>
<dbReference type="InterPro" id="IPR001214">
    <property type="entry name" value="SET_dom"/>
</dbReference>
<proteinExistence type="predicted"/>
<keyword evidence="7" id="KW-0539">Nucleus</keyword>
<dbReference type="InterPro" id="IPR046341">
    <property type="entry name" value="SET_dom_sf"/>
</dbReference>
<dbReference type="GO" id="GO:0005634">
    <property type="term" value="C:nucleus"/>
    <property type="evidence" value="ECO:0007669"/>
    <property type="project" value="UniProtKB-SubCell"/>
</dbReference>
<evidence type="ECO:0000256" key="7">
    <source>
        <dbReference type="ARBA" id="ARBA00023242"/>
    </source>
</evidence>
<feature type="region of interest" description="Disordered" evidence="8">
    <location>
        <begin position="359"/>
        <end position="405"/>
    </location>
</feature>
<comment type="caution">
    <text evidence="11">The sequence shown here is derived from an EMBL/GenBank/DDBJ whole genome shotgun (WGS) entry which is preliminary data.</text>
</comment>
<evidence type="ECO:0000313" key="12">
    <source>
        <dbReference type="Proteomes" id="UP001488838"/>
    </source>
</evidence>
<gene>
    <name evidence="11" type="ORF">U0070_010832</name>
</gene>
<dbReference type="PROSITE" id="PS50280">
    <property type="entry name" value="SET"/>
    <property type="match status" value="1"/>
</dbReference>
<comment type="subcellular location">
    <subcellularLocation>
        <location evidence="2">Chromosome</location>
    </subcellularLocation>
    <subcellularLocation>
        <location evidence="1">Nucleus</location>
    </subcellularLocation>
</comment>
<dbReference type="GO" id="GO:0046974">
    <property type="term" value="F:histone H3K9 methyltransferase activity"/>
    <property type="evidence" value="ECO:0007669"/>
    <property type="project" value="TreeGrafter"/>
</dbReference>
<keyword evidence="6" id="KW-0156">Chromatin regulator</keyword>
<evidence type="ECO:0000256" key="8">
    <source>
        <dbReference type="SAM" id="MobiDB-lite"/>
    </source>
</evidence>
<dbReference type="GO" id="GO:0008270">
    <property type="term" value="F:zinc ion binding"/>
    <property type="evidence" value="ECO:0007669"/>
    <property type="project" value="InterPro"/>
</dbReference>
<dbReference type="GO" id="GO:0070828">
    <property type="term" value="P:heterochromatin organization"/>
    <property type="evidence" value="ECO:0007669"/>
    <property type="project" value="TreeGrafter"/>
</dbReference>
<dbReference type="GO" id="GO:0005694">
    <property type="term" value="C:chromosome"/>
    <property type="evidence" value="ECO:0007669"/>
    <property type="project" value="UniProtKB-SubCell"/>
</dbReference>
<dbReference type="GO" id="GO:0045892">
    <property type="term" value="P:negative regulation of DNA-templated transcription"/>
    <property type="evidence" value="ECO:0007669"/>
    <property type="project" value="UniProtKB-ARBA"/>
</dbReference>
<dbReference type="PANTHER" id="PTHR46024:SF3">
    <property type="entry name" value="HISTONE-LYSINE N-METHYLTRANSFERASE SETDB2"/>
    <property type="match status" value="1"/>
</dbReference>
<dbReference type="AlphaFoldDB" id="A0AAW0I349"/>
<dbReference type="InterPro" id="IPR051516">
    <property type="entry name" value="SETDB_methyltransferase"/>
</dbReference>
<keyword evidence="4" id="KW-0489">Methyltransferase</keyword>
<feature type="compositionally biased region" description="Basic and acidic residues" evidence="8">
    <location>
        <begin position="378"/>
        <end position="392"/>
    </location>
</feature>
<organism evidence="11 12">
    <name type="scientific">Myodes glareolus</name>
    <name type="common">Bank vole</name>
    <name type="synonym">Clethrionomys glareolus</name>
    <dbReference type="NCBI Taxonomy" id="447135"/>
    <lineage>
        <taxon>Eukaryota</taxon>
        <taxon>Metazoa</taxon>
        <taxon>Chordata</taxon>
        <taxon>Craniata</taxon>
        <taxon>Vertebrata</taxon>
        <taxon>Euteleostomi</taxon>
        <taxon>Mammalia</taxon>
        <taxon>Eutheria</taxon>
        <taxon>Euarchontoglires</taxon>
        <taxon>Glires</taxon>
        <taxon>Rodentia</taxon>
        <taxon>Myomorpha</taxon>
        <taxon>Muroidea</taxon>
        <taxon>Cricetidae</taxon>
        <taxon>Arvicolinae</taxon>
        <taxon>Myodes</taxon>
    </lineage>
</organism>
<evidence type="ECO:0000256" key="3">
    <source>
        <dbReference type="ARBA" id="ARBA00022454"/>
    </source>
</evidence>
<evidence type="ECO:0008006" key="13">
    <source>
        <dbReference type="Google" id="ProtNLM"/>
    </source>
</evidence>
<dbReference type="PROSITE" id="PS50867">
    <property type="entry name" value="PRE_SET"/>
    <property type="match status" value="1"/>
</dbReference>
<keyword evidence="12" id="KW-1185">Reference proteome</keyword>
<dbReference type="PANTHER" id="PTHR46024">
    <property type="entry name" value="HISTONE-LYSINE N-METHYLTRANSFERASE EGGLESS"/>
    <property type="match status" value="1"/>
</dbReference>
<feature type="domain" description="Pre-SET" evidence="10">
    <location>
        <begin position="185"/>
        <end position="261"/>
    </location>
</feature>
<dbReference type="Gene3D" id="2.170.270.10">
    <property type="entry name" value="SET domain"/>
    <property type="match status" value="2"/>
</dbReference>
<dbReference type="Pfam" id="PF05033">
    <property type="entry name" value="Pre-SET"/>
    <property type="match status" value="1"/>
</dbReference>
<dbReference type="EMBL" id="JBBHLL010000229">
    <property type="protein sequence ID" value="KAK7808788.1"/>
    <property type="molecule type" value="Genomic_DNA"/>
</dbReference>
<dbReference type="SUPFAM" id="SSF82199">
    <property type="entry name" value="SET domain"/>
    <property type="match status" value="1"/>
</dbReference>
<dbReference type="SMART" id="SM00317">
    <property type="entry name" value="SET"/>
    <property type="match status" value="1"/>
</dbReference>
<evidence type="ECO:0000256" key="5">
    <source>
        <dbReference type="ARBA" id="ARBA00022691"/>
    </source>
</evidence>
<evidence type="ECO:0000259" key="9">
    <source>
        <dbReference type="PROSITE" id="PS50280"/>
    </source>
</evidence>
<evidence type="ECO:0000256" key="4">
    <source>
        <dbReference type="ARBA" id="ARBA00022603"/>
    </source>
</evidence>
<dbReference type="Proteomes" id="UP001488838">
    <property type="component" value="Unassembled WGS sequence"/>
</dbReference>
<feature type="domain" description="SET" evidence="9">
    <location>
        <begin position="264"/>
        <end position="549"/>
    </location>
</feature>